<gene>
    <name evidence="3" type="ORF">FCS21_02970</name>
</gene>
<feature type="region of interest" description="Disordered" evidence="1">
    <location>
        <begin position="96"/>
        <end position="120"/>
    </location>
</feature>
<accession>A0A8H2PM18</accession>
<organism evidence="3 4">
    <name type="scientific">Colwellia ponticola</name>
    <dbReference type="NCBI Taxonomy" id="2304625"/>
    <lineage>
        <taxon>Bacteria</taxon>
        <taxon>Pseudomonadati</taxon>
        <taxon>Pseudomonadota</taxon>
        <taxon>Gammaproteobacteria</taxon>
        <taxon>Alteromonadales</taxon>
        <taxon>Colwelliaceae</taxon>
        <taxon>Colwellia</taxon>
    </lineage>
</organism>
<feature type="chain" id="PRO_5034063705" evidence="2">
    <location>
        <begin position="39"/>
        <end position="120"/>
    </location>
</feature>
<proteinExistence type="predicted"/>
<dbReference type="RefSeq" id="WP_138620466.1">
    <property type="nucleotide sequence ID" value="NZ_SZVP01000001.1"/>
</dbReference>
<evidence type="ECO:0000256" key="1">
    <source>
        <dbReference type="SAM" id="MobiDB-lite"/>
    </source>
</evidence>
<keyword evidence="2" id="KW-0732">Signal</keyword>
<reference evidence="3 4" key="1">
    <citation type="submission" date="2019-05" db="EMBL/GenBank/DDBJ databases">
        <title>Colwellia ponticola sp. nov., isolated from seawater.</title>
        <authorList>
            <person name="Yoon J.-H."/>
        </authorList>
    </citation>
    <scope>NUCLEOTIDE SEQUENCE [LARGE SCALE GENOMIC DNA]</scope>
    <source>
        <strain evidence="3 4">OISW-25</strain>
    </source>
</reference>
<dbReference type="EMBL" id="SZVP01000001">
    <property type="protein sequence ID" value="TMM47939.1"/>
    <property type="molecule type" value="Genomic_DNA"/>
</dbReference>
<evidence type="ECO:0000313" key="3">
    <source>
        <dbReference type="EMBL" id="TMM47939.1"/>
    </source>
</evidence>
<name>A0A8H2PM18_9GAMM</name>
<protein>
    <submittedName>
        <fullName evidence="3">Uncharacterized protein</fullName>
    </submittedName>
</protein>
<dbReference type="OrthoDB" id="6228261at2"/>
<feature type="signal peptide" evidence="2">
    <location>
        <begin position="1"/>
        <end position="38"/>
    </location>
</feature>
<comment type="caution">
    <text evidence="3">The sequence shown here is derived from an EMBL/GenBank/DDBJ whole genome shotgun (WGS) entry which is preliminary data.</text>
</comment>
<evidence type="ECO:0000256" key="2">
    <source>
        <dbReference type="SAM" id="SignalP"/>
    </source>
</evidence>
<evidence type="ECO:0000313" key="4">
    <source>
        <dbReference type="Proteomes" id="UP000307702"/>
    </source>
</evidence>
<sequence length="120" mass="13131">MSTINVTKKTTSTIKEVSLALILTCSLIGVTLSSTANAAPVKSIESSISDFVIAQGEKMIAELNKKLQQSIDNQISNFSANFSLDTQPEWITVNKQEKQEKQSTVVEPEINANEIKSDKE</sequence>
<dbReference type="AlphaFoldDB" id="A0A8H2PM18"/>
<keyword evidence="4" id="KW-1185">Reference proteome</keyword>
<dbReference type="Proteomes" id="UP000307702">
    <property type="component" value="Unassembled WGS sequence"/>
</dbReference>